<accession>A0A6C0JX60</accession>
<protein>
    <submittedName>
        <fullName evidence="1">Uncharacterized protein</fullName>
    </submittedName>
</protein>
<name>A0A6C0JX60_9ZZZZ</name>
<reference evidence="1" key="1">
    <citation type="journal article" date="2020" name="Nature">
        <title>Giant virus diversity and host interactions through global metagenomics.</title>
        <authorList>
            <person name="Schulz F."/>
            <person name="Roux S."/>
            <person name="Paez-Espino D."/>
            <person name="Jungbluth S."/>
            <person name="Walsh D.A."/>
            <person name="Denef V.J."/>
            <person name="McMahon K.D."/>
            <person name="Konstantinidis K.T."/>
            <person name="Eloe-Fadrosh E.A."/>
            <person name="Kyrpides N.C."/>
            <person name="Woyke T."/>
        </authorList>
    </citation>
    <scope>NUCLEOTIDE SEQUENCE</scope>
    <source>
        <strain evidence="1">GVMAG-S-1062768-28</strain>
    </source>
</reference>
<dbReference type="EMBL" id="MN740696">
    <property type="protein sequence ID" value="QHU08324.1"/>
    <property type="molecule type" value="Genomic_DNA"/>
</dbReference>
<evidence type="ECO:0000313" key="1">
    <source>
        <dbReference type="EMBL" id="QHU08324.1"/>
    </source>
</evidence>
<proteinExistence type="predicted"/>
<dbReference type="AlphaFoldDB" id="A0A6C0JX60"/>
<sequence length="72" mass="8668">MDEWDIEFEEFLRQINKDIFELRASAPRNPPGTFTNQIKCCKRARKYLIENGKTKFMKVVDENKLDWVKGMR</sequence>
<organism evidence="1">
    <name type="scientific">viral metagenome</name>
    <dbReference type="NCBI Taxonomy" id="1070528"/>
    <lineage>
        <taxon>unclassified sequences</taxon>
        <taxon>metagenomes</taxon>
        <taxon>organismal metagenomes</taxon>
    </lineage>
</organism>